<keyword evidence="8" id="KW-0072">Autophagy</keyword>
<dbReference type="Proteomes" id="UP000002866">
    <property type="component" value="Chromosome 1"/>
</dbReference>
<feature type="compositionally biased region" description="Low complexity" evidence="12">
    <location>
        <begin position="276"/>
        <end position="297"/>
    </location>
</feature>
<evidence type="ECO:0000256" key="10">
    <source>
        <dbReference type="ARBA" id="ARBA00032144"/>
    </source>
</evidence>
<feature type="compositionally biased region" description="Polar residues" evidence="12">
    <location>
        <begin position="124"/>
        <end position="133"/>
    </location>
</feature>
<evidence type="ECO:0000256" key="4">
    <source>
        <dbReference type="ARBA" id="ARBA00022448"/>
    </source>
</evidence>
<evidence type="ECO:0000256" key="12">
    <source>
        <dbReference type="SAM" id="MobiDB-lite"/>
    </source>
</evidence>
<dbReference type="GO" id="GO:0032258">
    <property type="term" value="P:cytoplasm to vacuole targeting by the Cvt pathway"/>
    <property type="evidence" value="ECO:0007669"/>
    <property type="project" value="EnsemblFungi"/>
</dbReference>
<dbReference type="InterPro" id="IPR007135">
    <property type="entry name" value="Atg3/Atg10"/>
</dbReference>
<dbReference type="RefSeq" id="XP_004177560.1">
    <property type="nucleotide sequence ID" value="XM_004177512.1"/>
</dbReference>
<sequence length="347" mass="39752">MIRSKLSSWREYWTPVTNTSTFQTTGQITPNEFVKAGDYLTSMFPTWYWNKATNDVSFRDFLPKDRQFLVSRKVVCNKRAPDSANNTTDGLTREIIIDSEINDGKSDEDGWLLEETISKKPEGTDSQSNAKIDQSNEKNLHSNSVNAAPLDIDEMMKGMALEDGEEDDIVEVPVDSSRRYYDLYITYSTSYRTPKMYIVGFNNDGSPLTPDQMFEDISPDYRTKTATIEKLPFLKKSIPSVSIHPCKHANVMKILFDRIRLARQNRRKQEEENAKATPTDLTTTDVTTTTPSHATTLPEENSKEDGWEDLQDDINDSLRVDQYLIVFLKFITSVTPSIEHDYTMEGW</sequence>
<evidence type="ECO:0000256" key="7">
    <source>
        <dbReference type="ARBA" id="ARBA00022927"/>
    </source>
</evidence>
<dbReference type="OrthoDB" id="1584384at2759"/>
<dbReference type="EMBL" id="HE806316">
    <property type="protein sequence ID" value="CCH58041.1"/>
    <property type="molecule type" value="Genomic_DNA"/>
</dbReference>
<dbReference type="GeneID" id="14492978"/>
<keyword evidence="5" id="KW-0963">Cytoplasm</keyword>
<dbReference type="PANTHER" id="PTHR12866">
    <property type="entry name" value="UBIQUITIN-LIKE-CONJUGATING ENZYME ATG3"/>
    <property type="match status" value="1"/>
</dbReference>
<dbReference type="GO" id="GO:0034727">
    <property type="term" value="P:piecemeal microautophagy of the nucleus"/>
    <property type="evidence" value="ECO:0007669"/>
    <property type="project" value="EnsemblFungi"/>
</dbReference>
<comment type="function">
    <text evidence="9">E2 conjugating enzyme required for the cytoplasm to vacuole transport (Cvt) and autophagy. Required for selective autophagic degradation of the nucleus (nucleophagy) as well as for mitophagy which contributes to regulate mitochondrial quantity and quality by eliminating the mitochondria to a basal level to fulfill cellular energy requirements and preventing excess ROS production. Responsible for the E2-like covalent binding of phosphatidylethanolamine to the C-terminal Gly of ATG8. The ATG12-ATG5 conjugate plays a role of an E3 and promotes the transfer of ATG8 from ATG3 to phosphatidylethanolamine (PE). This step is required for the membrane association of ATG8. The formation of the ATG8-phosphatidylethanolamine conjugate is essential for autophagy and for the cytoplasm to vacuole transport (Cvt). The ATG8-PE conjugate mediates tethering between adjacent membranes and stimulates membrane hemifusion, leading to expansion of the autophagosomal membrane during autophagy.</text>
</comment>
<gene>
    <name evidence="13" type="primary">TBLA0A02420</name>
    <name evidence="13" type="ORF">TBLA_0A02420</name>
</gene>
<evidence type="ECO:0000256" key="8">
    <source>
        <dbReference type="ARBA" id="ARBA00023006"/>
    </source>
</evidence>
<accession>I2GV89</accession>
<dbReference type="STRING" id="1071380.I2GV89"/>
<evidence type="ECO:0000256" key="2">
    <source>
        <dbReference type="ARBA" id="ARBA00007683"/>
    </source>
</evidence>
<feature type="region of interest" description="Disordered" evidence="12">
    <location>
        <begin position="117"/>
        <end position="143"/>
    </location>
</feature>
<dbReference type="KEGG" id="tbl:TBLA_0A02420"/>
<dbReference type="eggNOG" id="KOG2981">
    <property type="taxonomic scope" value="Eukaryota"/>
</dbReference>
<evidence type="ECO:0000256" key="9">
    <source>
        <dbReference type="ARBA" id="ARBA00025674"/>
    </source>
</evidence>
<keyword evidence="7" id="KW-0653">Protein transport</keyword>
<evidence type="ECO:0000313" key="13">
    <source>
        <dbReference type="EMBL" id="CCH58041.1"/>
    </source>
</evidence>
<organism evidence="13 14">
    <name type="scientific">Henningerozyma blattae (strain ATCC 34711 / CBS 6284 / DSM 70876 / NBRC 10599 / NRRL Y-10934 / UCD 77-7)</name>
    <name type="common">Yeast</name>
    <name type="synonym">Tetrapisispora blattae</name>
    <dbReference type="NCBI Taxonomy" id="1071380"/>
    <lineage>
        <taxon>Eukaryota</taxon>
        <taxon>Fungi</taxon>
        <taxon>Dikarya</taxon>
        <taxon>Ascomycota</taxon>
        <taxon>Saccharomycotina</taxon>
        <taxon>Saccharomycetes</taxon>
        <taxon>Saccharomycetales</taxon>
        <taxon>Saccharomycetaceae</taxon>
        <taxon>Henningerozyma</taxon>
    </lineage>
</organism>
<evidence type="ECO:0000256" key="3">
    <source>
        <dbReference type="ARBA" id="ARBA00018067"/>
    </source>
</evidence>
<evidence type="ECO:0000256" key="11">
    <source>
        <dbReference type="ARBA" id="ARBA00033139"/>
    </source>
</evidence>
<keyword evidence="14" id="KW-1185">Reference proteome</keyword>
<dbReference type="GO" id="GO:0061908">
    <property type="term" value="C:phagophore"/>
    <property type="evidence" value="ECO:0007669"/>
    <property type="project" value="EnsemblFungi"/>
</dbReference>
<evidence type="ECO:0000256" key="6">
    <source>
        <dbReference type="ARBA" id="ARBA00022786"/>
    </source>
</evidence>
<dbReference type="GO" id="GO:0005739">
    <property type="term" value="C:mitochondrion"/>
    <property type="evidence" value="ECO:0007669"/>
    <property type="project" value="EnsemblFungi"/>
</dbReference>
<keyword evidence="4" id="KW-0813">Transport</keyword>
<dbReference type="Gene3D" id="3.30.1460.50">
    <property type="match status" value="1"/>
</dbReference>
<dbReference type="FunCoup" id="I2GV89">
    <property type="interactions" value="1131"/>
</dbReference>
<dbReference type="GO" id="GO:0061723">
    <property type="term" value="P:glycophagy"/>
    <property type="evidence" value="ECO:0007669"/>
    <property type="project" value="TreeGrafter"/>
</dbReference>
<keyword evidence="6" id="KW-0833">Ubl conjugation pathway</keyword>
<evidence type="ECO:0000313" key="14">
    <source>
        <dbReference type="Proteomes" id="UP000002866"/>
    </source>
</evidence>
<dbReference type="Pfam" id="PF03987">
    <property type="entry name" value="Autophagy_act_C"/>
    <property type="match status" value="1"/>
</dbReference>
<dbReference type="GO" id="GO:0000422">
    <property type="term" value="P:autophagy of mitochondrion"/>
    <property type="evidence" value="ECO:0007669"/>
    <property type="project" value="EnsemblFungi"/>
</dbReference>
<evidence type="ECO:0000256" key="1">
    <source>
        <dbReference type="ARBA" id="ARBA00004496"/>
    </source>
</evidence>
<dbReference type="GO" id="GO:0005829">
    <property type="term" value="C:cytosol"/>
    <property type="evidence" value="ECO:0007669"/>
    <property type="project" value="EnsemblFungi"/>
</dbReference>
<feature type="region of interest" description="Disordered" evidence="12">
    <location>
        <begin position="266"/>
        <end position="309"/>
    </location>
</feature>
<dbReference type="HOGENOM" id="CLU_027518_2_0_1"/>
<evidence type="ECO:0000256" key="5">
    <source>
        <dbReference type="ARBA" id="ARBA00022490"/>
    </source>
</evidence>
<proteinExistence type="inferred from homology"/>
<dbReference type="GO" id="GO:0000407">
    <property type="term" value="C:phagophore assembly site"/>
    <property type="evidence" value="ECO:0007669"/>
    <property type="project" value="EnsemblFungi"/>
</dbReference>
<dbReference type="GO" id="GO:0019776">
    <property type="term" value="F:Atg8-family ligase activity"/>
    <property type="evidence" value="ECO:0007669"/>
    <property type="project" value="EnsemblFungi"/>
</dbReference>
<dbReference type="AlphaFoldDB" id="I2GV89"/>
<reference evidence="13 14" key="1">
    <citation type="journal article" date="2011" name="Proc. Natl. Acad. Sci. U.S.A.">
        <title>Evolutionary erosion of yeast sex chromosomes by mating-type switching accidents.</title>
        <authorList>
            <person name="Gordon J.L."/>
            <person name="Armisen D."/>
            <person name="Proux-Wera E."/>
            <person name="Oheigeartaigh S.S."/>
            <person name="Byrne K.P."/>
            <person name="Wolfe K.H."/>
        </authorList>
    </citation>
    <scope>NUCLEOTIDE SEQUENCE [LARGE SCALE GENOMIC DNA]</scope>
    <source>
        <strain evidence="14">ATCC 34711 / CBS 6284 / DSM 70876 / NBRC 10599 / NRRL Y-10934 / UCD 77-7</strain>
    </source>
</reference>
<dbReference type="PANTHER" id="PTHR12866:SF2">
    <property type="entry name" value="UBIQUITIN-LIKE-CONJUGATING ENZYME ATG3"/>
    <property type="match status" value="1"/>
</dbReference>
<comment type="subcellular location">
    <subcellularLocation>
        <location evidence="1">Cytoplasm</location>
    </subcellularLocation>
</comment>
<dbReference type="GO" id="GO:0006612">
    <property type="term" value="P:protein targeting to membrane"/>
    <property type="evidence" value="ECO:0007669"/>
    <property type="project" value="EnsemblFungi"/>
</dbReference>
<dbReference type="OMA" id="HCPTWSW"/>
<comment type="similarity">
    <text evidence="2">Belongs to the ATG3 family.</text>
</comment>
<protein>
    <recommendedName>
        <fullName evidence="3">Autophagy-related protein 3</fullName>
    </recommendedName>
    <alternativeName>
        <fullName evidence="10 11">Autophagy-related E2-like conjugation enzyme ATG3</fullName>
    </alternativeName>
</protein>
<name>I2GV89_HENB6</name>
<dbReference type="GO" id="GO:0000045">
    <property type="term" value="P:autophagosome assembly"/>
    <property type="evidence" value="ECO:0007669"/>
    <property type="project" value="EnsemblFungi"/>
</dbReference>
<dbReference type="InParanoid" id="I2GV89"/>